<accession>A0A1V6QX96</accession>
<dbReference type="InterPro" id="IPR052988">
    <property type="entry name" value="Oryzine_lactonohydrolase"/>
</dbReference>
<dbReference type="PANTHER" id="PTHR47064:SF2">
    <property type="entry name" value="SMP-30_GLUCONOLACTONASE_LRE-LIKE REGION DOMAIN-CONTAINING PROTEIN-RELATED"/>
    <property type="match status" value="1"/>
</dbReference>
<gene>
    <name evidence="3" type="ORF">PENSOL_c030G00383</name>
</gene>
<feature type="domain" description="SMP-30/Gluconolactonase/LRE-like region" evidence="2">
    <location>
        <begin position="193"/>
        <end position="382"/>
    </location>
</feature>
<evidence type="ECO:0000313" key="4">
    <source>
        <dbReference type="Proteomes" id="UP000191612"/>
    </source>
</evidence>
<reference evidence="4" key="1">
    <citation type="journal article" date="2017" name="Nat. Microbiol.">
        <title>Global analysis of biosynthetic gene clusters reveals vast potential of secondary metabolite production in Penicillium species.</title>
        <authorList>
            <person name="Nielsen J.C."/>
            <person name="Grijseels S."/>
            <person name="Prigent S."/>
            <person name="Ji B."/>
            <person name="Dainat J."/>
            <person name="Nielsen K.F."/>
            <person name="Frisvad J.C."/>
            <person name="Workman M."/>
            <person name="Nielsen J."/>
        </authorList>
    </citation>
    <scope>NUCLEOTIDE SEQUENCE [LARGE SCALE GENOMIC DNA]</scope>
    <source>
        <strain evidence="4">IBT 29525</strain>
    </source>
</reference>
<name>A0A1V6QX96_9EURO</name>
<keyword evidence="1" id="KW-0732">Signal</keyword>
<evidence type="ECO:0000256" key="1">
    <source>
        <dbReference type="SAM" id="SignalP"/>
    </source>
</evidence>
<dbReference type="SUPFAM" id="SSF63829">
    <property type="entry name" value="Calcium-dependent phosphotriesterase"/>
    <property type="match status" value="1"/>
</dbReference>
<protein>
    <recommendedName>
        <fullName evidence="2">SMP-30/Gluconolactonase/LRE-like region domain-containing protein</fullName>
    </recommendedName>
</protein>
<dbReference type="STRING" id="60172.A0A1V6QX96"/>
<dbReference type="PANTHER" id="PTHR47064">
    <property type="entry name" value="PUTATIVE (AFU_ORTHOLOGUE AFUA_1G08990)-RELATED"/>
    <property type="match status" value="1"/>
</dbReference>
<dbReference type="InterPro" id="IPR011042">
    <property type="entry name" value="6-blade_b-propeller_TolB-like"/>
</dbReference>
<keyword evidence="4" id="KW-1185">Reference proteome</keyword>
<dbReference type="AlphaFoldDB" id="A0A1V6QX96"/>
<dbReference type="Proteomes" id="UP000191612">
    <property type="component" value="Unassembled WGS sequence"/>
</dbReference>
<dbReference type="EMBL" id="MDYO01000030">
    <property type="protein sequence ID" value="OQD93808.1"/>
    <property type="molecule type" value="Genomic_DNA"/>
</dbReference>
<proteinExistence type="predicted"/>
<evidence type="ECO:0000313" key="3">
    <source>
        <dbReference type="EMBL" id="OQD93808.1"/>
    </source>
</evidence>
<dbReference type="InterPro" id="IPR013658">
    <property type="entry name" value="SGL"/>
</dbReference>
<comment type="caution">
    <text evidence="3">The sequence shown here is derived from an EMBL/GenBank/DDBJ whole genome shotgun (WGS) entry which is preliminary data.</text>
</comment>
<sequence>MTLITAGAVLSLFPTISLCKDLIVGPSVVEITKKFNDVFPYDNFNRNVTVPMWGTNLLNGKDKSASQEVLDTIANASFIVYDSEFYELLGISGPFEEKQVEEIFTFPDPPPYAQRQIHDGSVFVPEENALFVAELFSPKEGYSMQAIPYVWKVDITDRASPNASKVYPNPPLTIANGAYRFNGSVYWAQEGNITTPSSIVRMNPKTLETEVVKNNFYGHRFNSMNDIVISNEGVAFFTDGYYGWDNFNDTLFPELANGIYRWDMHTGSIKMVAGAAEGAFFNPNGLAFNHDQSKLFISNRGNSSSDPDGARTIYINDVTADGLSNRNVFSYSDAGFPDGIKTDKDNRVYGAVVGSVDIYNSHGTLLGRIKVADGDVTVNMAWADNWLYIFGRKFQTGWKKNRFERLESVRQDEALVTIRNLLPGLHPFYDRILHQLSQGEPDDVHKCMRLLRVMMLVYRPLKLEEVPGVTRLTNEDDAIKALVNRCASFLRMQENDIEFVHQSARDYLAGESGQSVLDAHERFGHYEVVLGCLSQLSERLQVNPIGLPRPNSSRETWKPLKNEKQDIQLTCLDYAATFRVQHLKSIKRSTIA</sequence>
<dbReference type="Gene3D" id="2.120.10.30">
    <property type="entry name" value="TolB, C-terminal domain"/>
    <property type="match status" value="1"/>
</dbReference>
<feature type="signal peptide" evidence="1">
    <location>
        <begin position="1"/>
        <end position="19"/>
    </location>
</feature>
<dbReference type="Pfam" id="PF08450">
    <property type="entry name" value="SGL"/>
    <property type="match status" value="1"/>
</dbReference>
<organism evidence="3 4">
    <name type="scientific">Penicillium solitum</name>
    <dbReference type="NCBI Taxonomy" id="60172"/>
    <lineage>
        <taxon>Eukaryota</taxon>
        <taxon>Fungi</taxon>
        <taxon>Dikarya</taxon>
        <taxon>Ascomycota</taxon>
        <taxon>Pezizomycotina</taxon>
        <taxon>Eurotiomycetes</taxon>
        <taxon>Eurotiomycetidae</taxon>
        <taxon>Eurotiales</taxon>
        <taxon>Aspergillaceae</taxon>
        <taxon>Penicillium</taxon>
    </lineage>
</organism>
<evidence type="ECO:0000259" key="2">
    <source>
        <dbReference type="Pfam" id="PF08450"/>
    </source>
</evidence>
<feature type="chain" id="PRO_5013048348" description="SMP-30/Gluconolactonase/LRE-like region domain-containing protein" evidence="1">
    <location>
        <begin position="20"/>
        <end position="592"/>
    </location>
</feature>